<dbReference type="EMBL" id="JADCNM010000128">
    <property type="protein sequence ID" value="KAG0450398.1"/>
    <property type="molecule type" value="Genomic_DNA"/>
</dbReference>
<comment type="caution">
    <text evidence="5">The sequence shown here is derived from an EMBL/GenBank/DDBJ whole genome shotgun (WGS) entry which is preliminary data.</text>
</comment>
<dbReference type="EMBL" id="JADCNL010000007">
    <property type="protein sequence ID" value="KAG0473551.1"/>
    <property type="molecule type" value="Genomic_DNA"/>
</dbReference>
<organism evidence="5 6">
    <name type="scientific">Vanilla planifolia</name>
    <name type="common">Vanilla</name>
    <dbReference type="NCBI Taxonomy" id="51239"/>
    <lineage>
        <taxon>Eukaryota</taxon>
        <taxon>Viridiplantae</taxon>
        <taxon>Streptophyta</taxon>
        <taxon>Embryophyta</taxon>
        <taxon>Tracheophyta</taxon>
        <taxon>Spermatophyta</taxon>
        <taxon>Magnoliopsida</taxon>
        <taxon>Liliopsida</taxon>
        <taxon>Asparagales</taxon>
        <taxon>Orchidaceae</taxon>
        <taxon>Vanilloideae</taxon>
        <taxon>Vanilleae</taxon>
        <taxon>Vanilla</taxon>
    </lineage>
</organism>
<evidence type="ECO:0000313" key="5">
    <source>
        <dbReference type="EMBL" id="KAG0473551.1"/>
    </source>
</evidence>
<gene>
    <name evidence="5" type="ORF">HPP92_015408</name>
    <name evidence="4" type="ORF">HPP92_026809</name>
</gene>
<dbReference type="OrthoDB" id="2014701at2759"/>
<keyword evidence="2" id="KW-0732">Signal</keyword>
<keyword evidence="6" id="KW-1185">Reference proteome</keyword>
<feature type="transmembrane region" description="Helical" evidence="1">
    <location>
        <begin position="160"/>
        <end position="182"/>
    </location>
</feature>
<evidence type="ECO:0000313" key="7">
    <source>
        <dbReference type="Proteomes" id="UP000639772"/>
    </source>
</evidence>
<dbReference type="Proteomes" id="UP000636800">
    <property type="component" value="Chromosome 7"/>
</dbReference>
<evidence type="ECO:0000313" key="6">
    <source>
        <dbReference type="Proteomes" id="UP000636800"/>
    </source>
</evidence>
<dbReference type="Pfam" id="PF25829">
    <property type="entry name" value="DUF7953"/>
    <property type="match status" value="1"/>
</dbReference>
<dbReference type="PANTHER" id="PTHR33780">
    <property type="entry name" value="EXPRESSED PROTEIN"/>
    <property type="match status" value="1"/>
</dbReference>
<evidence type="ECO:0000313" key="4">
    <source>
        <dbReference type="EMBL" id="KAG0450398.1"/>
    </source>
</evidence>
<protein>
    <recommendedName>
        <fullName evidence="3">DUF7953 domain-containing protein</fullName>
    </recommendedName>
</protein>
<evidence type="ECO:0000256" key="1">
    <source>
        <dbReference type="SAM" id="Phobius"/>
    </source>
</evidence>
<keyword evidence="1" id="KW-0812">Transmembrane</keyword>
<feature type="domain" description="DUF7953" evidence="3">
    <location>
        <begin position="27"/>
        <end position="135"/>
    </location>
</feature>
<dbReference type="AlphaFoldDB" id="A0A835QM90"/>
<evidence type="ECO:0000259" key="3">
    <source>
        <dbReference type="Pfam" id="PF25829"/>
    </source>
</evidence>
<evidence type="ECO:0000256" key="2">
    <source>
        <dbReference type="SAM" id="SignalP"/>
    </source>
</evidence>
<name>A0A835QM90_VANPL</name>
<dbReference type="InterPro" id="IPR057713">
    <property type="entry name" value="DUF7953"/>
</dbReference>
<reference evidence="6 7" key="1">
    <citation type="journal article" date="2020" name="Nat. Food">
        <title>A phased Vanilla planifolia genome enables genetic improvement of flavour and production.</title>
        <authorList>
            <person name="Hasing T."/>
            <person name="Tang H."/>
            <person name="Brym M."/>
            <person name="Khazi F."/>
            <person name="Huang T."/>
            <person name="Chambers A.H."/>
        </authorList>
    </citation>
    <scope>NUCLEOTIDE SEQUENCE [LARGE SCALE GENOMIC DNA]</scope>
    <source>
        <tissue evidence="5">Leaf</tissue>
    </source>
</reference>
<proteinExistence type="predicted"/>
<dbReference type="PANTHER" id="PTHR33780:SF3">
    <property type="entry name" value="EXPRESSED PROTEIN"/>
    <property type="match status" value="1"/>
</dbReference>
<accession>A0A835QM90</accession>
<sequence length="213" mass="24612">MRKIQPRLLLISCILLRSISGIFSSRSVILSSIEIFNTHELLSPKPIIYFQCHGEKKIILPDVKEKHIVYKFKGVESWQPLAELPDKKCKRCGLYESDSVKSDDIFDEWELCPDEFLDGNCIHYKEKEFNSTFTCTECITIIGAAKPSPKADSSNKKLNLAMAILLGVLTILLVAVGTFGMYKYWQRRRREQHQARFLKLFEEGDDIEDELEF</sequence>
<keyword evidence="1" id="KW-1133">Transmembrane helix</keyword>
<dbReference type="Proteomes" id="UP000639772">
    <property type="component" value="Unassembled WGS sequence"/>
</dbReference>
<feature type="signal peptide" evidence="2">
    <location>
        <begin position="1"/>
        <end position="21"/>
    </location>
</feature>
<keyword evidence="1" id="KW-0472">Membrane</keyword>
<feature type="chain" id="PRO_5033945378" description="DUF7953 domain-containing protein" evidence="2">
    <location>
        <begin position="22"/>
        <end position="213"/>
    </location>
</feature>